<protein>
    <submittedName>
        <fullName evidence="1">Uncharacterized protein</fullName>
    </submittedName>
</protein>
<organism evidence="1 2">
    <name type="scientific">Spirosoma arboris</name>
    <dbReference type="NCBI Taxonomy" id="2682092"/>
    <lineage>
        <taxon>Bacteria</taxon>
        <taxon>Pseudomonadati</taxon>
        <taxon>Bacteroidota</taxon>
        <taxon>Cytophagia</taxon>
        <taxon>Cytophagales</taxon>
        <taxon>Cytophagaceae</taxon>
        <taxon>Spirosoma</taxon>
    </lineage>
</organism>
<comment type="caution">
    <text evidence="1">The sequence shown here is derived from an EMBL/GenBank/DDBJ whole genome shotgun (WGS) entry which is preliminary data.</text>
</comment>
<dbReference type="EMBL" id="WPIN01000023">
    <property type="protein sequence ID" value="MVM35456.1"/>
    <property type="molecule type" value="Genomic_DNA"/>
</dbReference>
<keyword evidence="2" id="KW-1185">Reference proteome</keyword>
<evidence type="ECO:0000313" key="2">
    <source>
        <dbReference type="Proteomes" id="UP000436006"/>
    </source>
</evidence>
<gene>
    <name evidence="1" type="ORF">GO755_35875</name>
</gene>
<sequence length="65" mass="6846">MKSGLAELIAQLEALQIKATSLLGSVDANHPDAHQITDAAGFITDAINSLQKIGFGLESETSYDD</sequence>
<dbReference type="Proteomes" id="UP000436006">
    <property type="component" value="Unassembled WGS sequence"/>
</dbReference>
<name>A0A7K1SPE6_9BACT</name>
<proteinExistence type="predicted"/>
<dbReference type="AlphaFoldDB" id="A0A7K1SPE6"/>
<reference evidence="1 2" key="1">
    <citation type="submission" date="2019-12" db="EMBL/GenBank/DDBJ databases">
        <title>Spirosoma sp. HMF4905 genome sequencing and assembly.</title>
        <authorList>
            <person name="Kang H."/>
            <person name="Cha I."/>
            <person name="Kim H."/>
            <person name="Joh K."/>
        </authorList>
    </citation>
    <scope>NUCLEOTIDE SEQUENCE [LARGE SCALE GENOMIC DNA]</scope>
    <source>
        <strain evidence="1 2">HMF4905</strain>
    </source>
</reference>
<evidence type="ECO:0000313" key="1">
    <source>
        <dbReference type="EMBL" id="MVM35456.1"/>
    </source>
</evidence>
<accession>A0A7K1SPE6</accession>